<feature type="domain" description="Lcl C-terminal" evidence="1">
    <location>
        <begin position="58"/>
        <end position="172"/>
    </location>
</feature>
<dbReference type="EMBL" id="CP103416">
    <property type="protein sequence ID" value="UVW35170.1"/>
    <property type="molecule type" value="Genomic_DNA"/>
</dbReference>
<protein>
    <submittedName>
        <fullName evidence="2">DUF1566 domain-containing protein</fullName>
    </submittedName>
</protein>
<evidence type="ECO:0000313" key="2">
    <source>
        <dbReference type="EMBL" id="UVW35170.1"/>
    </source>
</evidence>
<evidence type="ECO:0000313" key="3">
    <source>
        <dbReference type="Proteomes" id="UP001059934"/>
    </source>
</evidence>
<dbReference type="PANTHER" id="PTHR35812">
    <property type="entry name" value="LIPOPROTEIN"/>
    <property type="match status" value="1"/>
</dbReference>
<keyword evidence="3" id="KW-1185">Reference proteome</keyword>
<gene>
    <name evidence="2" type="ORF">NYF23_00850</name>
</gene>
<dbReference type="Pfam" id="PF07603">
    <property type="entry name" value="Lcl_C"/>
    <property type="match status" value="1"/>
</dbReference>
<evidence type="ECO:0000259" key="1">
    <source>
        <dbReference type="Pfam" id="PF07603"/>
    </source>
</evidence>
<name>A0ABY5TMV7_9GAMM</name>
<accession>A0ABY5TMV7</accession>
<dbReference type="PANTHER" id="PTHR35812:SF1">
    <property type="entry name" value="LIPOPROTEIN"/>
    <property type="match status" value="1"/>
</dbReference>
<organism evidence="2 3">
    <name type="scientific">SAR92 clade bacterium H455</name>
    <dbReference type="NCBI Taxonomy" id="2974818"/>
    <lineage>
        <taxon>Bacteria</taxon>
        <taxon>Pseudomonadati</taxon>
        <taxon>Pseudomonadota</taxon>
        <taxon>Gammaproteobacteria</taxon>
        <taxon>Cellvibrionales</taxon>
        <taxon>Porticoccaceae</taxon>
        <taxon>SAR92 clade</taxon>
    </lineage>
</organism>
<reference evidence="2" key="1">
    <citation type="submission" date="2022-08" db="EMBL/GenBank/DDBJ databases">
        <title>Catabolic pathway analysis in culturable SAR92 clade bacteria reveals their overlooked roles in DMSP degradation in coastal seas.</title>
        <authorList>
            <person name="He X."/>
            <person name="Zhang X."/>
            <person name="Zhang Y."/>
        </authorList>
    </citation>
    <scope>NUCLEOTIDE SEQUENCE</scope>
    <source>
        <strain evidence="2">H455</strain>
    </source>
</reference>
<dbReference type="InterPro" id="IPR011460">
    <property type="entry name" value="Lcl_C"/>
</dbReference>
<dbReference type="Proteomes" id="UP001059934">
    <property type="component" value="Chromosome"/>
</dbReference>
<proteinExistence type="predicted"/>
<sequence length="183" mass="20422">MISTSSNVFGGRGLSLLSALIMLSVLSSCDDYRSEEACADSIPRGDKGRFVVNKEGFAKDSESGLTWYRCSAGQRFSNFRCKGEILSLNWQEAMDYATEFSEKSGVVWRLPTDTEMQSVTEEACVAPAINHNVFPDIAVENHWTSSQGLHQDIFRCAVNTYSGRLSCRQARNVPQPFMLVRED</sequence>